<accession>A0ABN7WYW2</accession>
<protein>
    <submittedName>
        <fullName evidence="1">33169_t:CDS:1</fullName>
    </submittedName>
</protein>
<organism evidence="1 2">
    <name type="scientific">Gigaspora margarita</name>
    <dbReference type="NCBI Taxonomy" id="4874"/>
    <lineage>
        <taxon>Eukaryota</taxon>
        <taxon>Fungi</taxon>
        <taxon>Fungi incertae sedis</taxon>
        <taxon>Mucoromycota</taxon>
        <taxon>Glomeromycotina</taxon>
        <taxon>Glomeromycetes</taxon>
        <taxon>Diversisporales</taxon>
        <taxon>Gigasporaceae</taxon>
        <taxon>Gigaspora</taxon>
    </lineage>
</organism>
<sequence length="64" mass="7544">EECGIAYFDGSTTSNLINYLAHKHRIFKDGSCYPNRIIKNQFVRTKKEYELMQQNLISFIINDL</sequence>
<comment type="caution">
    <text evidence="1">The sequence shown here is derived from an EMBL/GenBank/DDBJ whole genome shotgun (WGS) entry which is preliminary data.</text>
</comment>
<name>A0ABN7WYW2_GIGMA</name>
<dbReference type="EMBL" id="CAJVQB010072578">
    <property type="protein sequence ID" value="CAG8843494.1"/>
    <property type="molecule type" value="Genomic_DNA"/>
</dbReference>
<gene>
    <name evidence="1" type="ORF">GMARGA_LOCUS36571</name>
</gene>
<evidence type="ECO:0000313" key="1">
    <source>
        <dbReference type="EMBL" id="CAG8843494.1"/>
    </source>
</evidence>
<reference evidence="1 2" key="1">
    <citation type="submission" date="2021-06" db="EMBL/GenBank/DDBJ databases">
        <authorList>
            <person name="Kallberg Y."/>
            <person name="Tangrot J."/>
            <person name="Rosling A."/>
        </authorList>
    </citation>
    <scope>NUCLEOTIDE SEQUENCE [LARGE SCALE GENOMIC DNA]</scope>
    <source>
        <strain evidence="1 2">120-4 pot B 10/14</strain>
    </source>
</reference>
<proteinExistence type="predicted"/>
<dbReference type="Proteomes" id="UP000789901">
    <property type="component" value="Unassembled WGS sequence"/>
</dbReference>
<feature type="non-terminal residue" evidence="1">
    <location>
        <position position="1"/>
    </location>
</feature>
<keyword evidence="2" id="KW-1185">Reference proteome</keyword>
<evidence type="ECO:0000313" key="2">
    <source>
        <dbReference type="Proteomes" id="UP000789901"/>
    </source>
</evidence>